<name>A0A160T0M6_9CHLR</name>
<evidence type="ECO:0000313" key="3">
    <source>
        <dbReference type="Proteomes" id="UP000215027"/>
    </source>
</evidence>
<protein>
    <submittedName>
        <fullName evidence="2">Uncharacterized protein</fullName>
    </submittedName>
</protein>
<feature type="region of interest" description="Disordered" evidence="1">
    <location>
        <begin position="1"/>
        <end position="33"/>
    </location>
</feature>
<dbReference type="AlphaFoldDB" id="A0A160T0M6"/>
<evidence type="ECO:0000256" key="1">
    <source>
        <dbReference type="SAM" id="MobiDB-lite"/>
    </source>
</evidence>
<feature type="region of interest" description="Disordered" evidence="1">
    <location>
        <begin position="48"/>
        <end position="68"/>
    </location>
</feature>
<sequence length="68" mass="6926">MAGSGGKVRAGEQGGGGAGEQGRKGLGEEGSSPLSLWERVRERVWGKRVLVSSPSGRGLERGSGGRGF</sequence>
<accession>A0A160T0M6</accession>
<proteinExistence type="predicted"/>
<keyword evidence="3" id="KW-1185">Reference proteome</keyword>
<gene>
    <name evidence="2" type="ORF">CFX0092_A0761</name>
</gene>
<dbReference type="EMBL" id="LN890655">
    <property type="protein sequence ID" value="CUS02639.2"/>
    <property type="molecule type" value="Genomic_DNA"/>
</dbReference>
<dbReference type="Proteomes" id="UP000215027">
    <property type="component" value="Chromosome I"/>
</dbReference>
<evidence type="ECO:0000313" key="2">
    <source>
        <dbReference type="EMBL" id="CUS02639.2"/>
    </source>
</evidence>
<dbReference type="KEGG" id="pbf:CFX0092_A0761"/>
<reference evidence="2" key="1">
    <citation type="submission" date="2016-01" db="EMBL/GenBank/DDBJ databases">
        <authorList>
            <person name="Mcilroy J.S."/>
            <person name="Karst M S."/>
            <person name="Albertsen M."/>
        </authorList>
    </citation>
    <scope>NUCLEOTIDE SEQUENCE</scope>
    <source>
        <strain evidence="2">Cfx-K</strain>
    </source>
</reference>
<organism evidence="2 3">
    <name type="scientific">Candidatus Promineifilum breve</name>
    <dbReference type="NCBI Taxonomy" id="1806508"/>
    <lineage>
        <taxon>Bacteria</taxon>
        <taxon>Bacillati</taxon>
        <taxon>Chloroflexota</taxon>
        <taxon>Ardenticatenia</taxon>
        <taxon>Candidatus Promineifilales</taxon>
        <taxon>Candidatus Promineifilaceae</taxon>
        <taxon>Candidatus Promineifilum</taxon>
    </lineage>
</organism>
<feature type="compositionally biased region" description="Gly residues" evidence="1">
    <location>
        <begin position="1"/>
        <end position="20"/>
    </location>
</feature>